<dbReference type="Gene3D" id="3.30.70.920">
    <property type="match status" value="1"/>
</dbReference>
<dbReference type="AlphaFoldDB" id="A0A1G1XSS7"/>
<evidence type="ECO:0000259" key="4">
    <source>
        <dbReference type="PROSITE" id="PS50956"/>
    </source>
</evidence>
<gene>
    <name evidence="5" type="ORF">A2729_03475</name>
</gene>
<organism evidence="5 6">
    <name type="scientific">Candidatus Buchananbacteria bacterium RIFCSPHIGHO2_01_FULL_39_14</name>
    <dbReference type="NCBI Taxonomy" id="1797532"/>
    <lineage>
        <taxon>Bacteria</taxon>
        <taxon>Candidatus Buchananiibacteriota</taxon>
    </lineage>
</organism>
<evidence type="ECO:0000313" key="5">
    <source>
        <dbReference type="EMBL" id="OGY43145.1"/>
    </source>
</evidence>
<keyword evidence="2" id="KW-0238">DNA-binding</keyword>
<evidence type="ECO:0000313" key="6">
    <source>
        <dbReference type="Proteomes" id="UP000178930"/>
    </source>
</evidence>
<evidence type="ECO:0000256" key="1">
    <source>
        <dbReference type="ARBA" id="ARBA00023015"/>
    </source>
</evidence>
<dbReference type="InterPro" id="IPR036388">
    <property type="entry name" value="WH-like_DNA-bd_sf"/>
</dbReference>
<reference evidence="5 6" key="1">
    <citation type="journal article" date="2016" name="Nat. Commun.">
        <title>Thousands of microbial genomes shed light on interconnected biogeochemical processes in an aquifer system.</title>
        <authorList>
            <person name="Anantharaman K."/>
            <person name="Brown C.T."/>
            <person name="Hug L.A."/>
            <person name="Sharon I."/>
            <person name="Castelle C.J."/>
            <person name="Probst A.J."/>
            <person name="Thomas B.C."/>
            <person name="Singh A."/>
            <person name="Wilkins M.J."/>
            <person name="Karaoz U."/>
            <person name="Brodie E.L."/>
            <person name="Williams K.H."/>
            <person name="Hubbard S.S."/>
            <person name="Banfield J.F."/>
        </authorList>
    </citation>
    <scope>NUCLEOTIDE SEQUENCE [LARGE SCALE GENOMIC DNA]</scope>
</reference>
<keyword evidence="1" id="KW-0805">Transcription regulation</keyword>
<dbReference type="PRINTS" id="PR00033">
    <property type="entry name" value="HTHASNC"/>
</dbReference>
<protein>
    <recommendedName>
        <fullName evidence="4">HTH asnC-type domain-containing protein</fullName>
    </recommendedName>
</protein>
<dbReference type="SMART" id="SM00344">
    <property type="entry name" value="HTH_ASNC"/>
    <property type="match status" value="2"/>
</dbReference>
<evidence type="ECO:0000256" key="2">
    <source>
        <dbReference type="ARBA" id="ARBA00023125"/>
    </source>
</evidence>
<name>A0A1G1XSS7_9BACT</name>
<dbReference type="PANTHER" id="PTHR30154">
    <property type="entry name" value="LEUCINE-RESPONSIVE REGULATORY PROTEIN"/>
    <property type="match status" value="1"/>
</dbReference>
<dbReference type="PANTHER" id="PTHR30154:SF34">
    <property type="entry name" value="TRANSCRIPTIONAL REGULATOR AZLB"/>
    <property type="match status" value="1"/>
</dbReference>
<sequence length="325" mass="38897">MYKLDKKDQLLLFELDRNSRQSINDLAKRTHLSRDVVAYRMKQLERQGVIRGYITLIDFTKLGYQGIRLYLKLQNTTREIEEKIIQEFLKEKNIITAYRTDGKYDLAIGFLVKDLREYQRTYEAILQKYRKYIIERHFSVFLDFIQYTRNYLVEKKLRDYTQCSTGSFKLYEYDTKDVELLQEIAVDSRITLLELARRLGMTPAGVKYKLRLLEKQKVIVAYKSIIDYHQLGYEYYKVDMDVEDLAIISGLNQYIIHHPNILYRDVTVGGSDFEFDCEFKSQDDFYKMINEMKLLFPGKIRSYFYYKALKVYKYSYFPEGMVGGI</sequence>
<accession>A0A1G1XSS7</accession>
<dbReference type="GO" id="GO:0005829">
    <property type="term" value="C:cytosol"/>
    <property type="evidence" value="ECO:0007669"/>
    <property type="project" value="TreeGrafter"/>
</dbReference>
<dbReference type="EMBL" id="MHIB01000040">
    <property type="protein sequence ID" value="OGY43145.1"/>
    <property type="molecule type" value="Genomic_DNA"/>
</dbReference>
<feature type="domain" description="HTH asnC-type" evidence="4">
    <location>
        <begin position="173"/>
        <end position="234"/>
    </location>
</feature>
<dbReference type="Proteomes" id="UP000178930">
    <property type="component" value="Unassembled WGS sequence"/>
</dbReference>
<dbReference type="Gene3D" id="1.10.10.10">
    <property type="entry name" value="Winged helix-like DNA-binding domain superfamily/Winged helix DNA-binding domain"/>
    <property type="match status" value="2"/>
</dbReference>
<dbReference type="STRING" id="1797532.A2729_03475"/>
<dbReference type="GO" id="GO:0043565">
    <property type="term" value="F:sequence-specific DNA binding"/>
    <property type="evidence" value="ECO:0007669"/>
    <property type="project" value="InterPro"/>
</dbReference>
<keyword evidence="3" id="KW-0804">Transcription</keyword>
<proteinExistence type="predicted"/>
<comment type="caution">
    <text evidence="5">The sequence shown here is derived from an EMBL/GenBank/DDBJ whole genome shotgun (WGS) entry which is preliminary data.</text>
</comment>
<dbReference type="InterPro" id="IPR036390">
    <property type="entry name" value="WH_DNA-bd_sf"/>
</dbReference>
<dbReference type="PROSITE" id="PS50956">
    <property type="entry name" value="HTH_ASNC_2"/>
    <property type="match status" value="2"/>
</dbReference>
<dbReference type="InterPro" id="IPR019888">
    <property type="entry name" value="Tscrpt_reg_AsnC-like"/>
</dbReference>
<feature type="domain" description="HTH asnC-type" evidence="4">
    <location>
        <begin position="4"/>
        <end position="65"/>
    </location>
</feature>
<dbReference type="Pfam" id="PF13412">
    <property type="entry name" value="HTH_24"/>
    <property type="match status" value="2"/>
</dbReference>
<dbReference type="GO" id="GO:0043200">
    <property type="term" value="P:response to amino acid"/>
    <property type="evidence" value="ECO:0007669"/>
    <property type="project" value="TreeGrafter"/>
</dbReference>
<evidence type="ECO:0000256" key="3">
    <source>
        <dbReference type="ARBA" id="ARBA00023163"/>
    </source>
</evidence>
<dbReference type="SUPFAM" id="SSF46785">
    <property type="entry name" value="Winged helix' DNA-binding domain"/>
    <property type="match status" value="2"/>
</dbReference>
<dbReference type="InterPro" id="IPR000485">
    <property type="entry name" value="AsnC-type_HTH_dom"/>
</dbReference>